<accession>A0ABS1NIX1</accession>
<organism evidence="2 3">
    <name type="scientific">Streptomyces coffeae</name>
    <dbReference type="NCBI Taxonomy" id="621382"/>
    <lineage>
        <taxon>Bacteria</taxon>
        <taxon>Bacillati</taxon>
        <taxon>Actinomycetota</taxon>
        <taxon>Actinomycetes</taxon>
        <taxon>Kitasatosporales</taxon>
        <taxon>Streptomycetaceae</taxon>
        <taxon>Streptomyces</taxon>
    </lineage>
</organism>
<dbReference type="InterPro" id="IPR008979">
    <property type="entry name" value="Galactose-bd-like_sf"/>
</dbReference>
<feature type="transmembrane region" description="Helical" evidence="1">
    <location>
        <begin position="147"/>
        <end position="171"/>
    </location>
</feature>
<keyword evidence="1" id="KW-0812">Transmembrane</keyword>
<proteinExistence type="predicted"/>
<evidence type="ECO:0000313" key="3">
    <source>
        <dbReference type="Proteomes" id="UP000634229"/>
    </source>
</evidence>
<name>A0ABS1NIX1_9ACTN</name>
<dbReference type="InterPro" id="IPR027417">
    <property type="entry name" value="P-loop_NTPase"/>
</dbReference>
<dbReference type="SUPFAM" id="SSF49785">
    <property type="entry name" value="Galactose-binding domain-like"/>
    <property type="match status" value="1"/>
</dbReference>
<dbReference type="RefSeq" id="WP_201877253.1">
    <property type="nucleotide sequence ID" value="NZ_JAERRF010000015.1"/>
</dbReference>
<feature type="transmembrane region" description="Helical" evidence="1">
    <location>
        <begin position="618"/>
        <end position="638"/>
    </location>
</feature>
<protein>
    <submittedName>
        <fullName evidence="2">Uncharacterized protein</fullName>
    </submittedName>
</protein>
<keyword evidence="1" id="KW-0472">Membrane</keyword>
<dbReference type="EMBL" id="JAERRF010000015">
    <property type="protein sequence ID" value="MBL1099731.1"/>
    <property type="molecule type" value="Genomic_DNA"/>
</dbReference>
<dbReference type="SUPFAM" id="SSF52540">
    <property type="entry name" value="P-loop containing nucleoside triphosphate hydrolases"/>
    <property type="match status" value="1"/>
</dbReference>
<evidence type="ECO:0000256" key="1">
    <source>
        <dbReference type="SAM" id="Phobius"/>
    </source>
</evidence>
<gene>
    <name evidence="2" type="ORF">JK363_24290</name>
</gene>
<feature type="transmembrane region" description="Helical" evidence="1">
    <location>
        <begin position="6"/>
        <end position="29"/>
    </location>
</feature>
<keyword evidence="3" id="KW-1185">Reference proteome</keyword>
<dbReference type="Gene3D" id="2.60.120.260">
    <property type="entry name" value="Galactose-binding domain-like"/>
    <property type="match status" value="1"/>
</dbReference>
<dbReference type="Proteomes" id="UP000634229">
    <property type="component" value="Unassembled WGS sequence"/>
</dbReference>
<keyword evidence="1" id="KW-1133">Transmembrane helix</keyword>
<sequence>MPLFLLPVQAIAVAGVLFLNLPALFLLLLGRHLVLLWGTLGRPVYGRTGGLFAIGVPFRRLSLTGSRVLPAARSAQAPSTHRPGGDADEPAYRAYLHGPAPRDLLRLYRATWEDWRKVLPAARAGARTTYVRTEGEPDRTRTAWVGLGYPVFLLGIPPVVLIAAVLCLPAAVVQFVVWAVASVLRTVLWWAPLAAVDRIGRWWRDRGAVCPHLECGRRVALPVHRCPACGAGHRRLVPNRYGALRHVCRCGARLPASPVFGARRLETSCPSCARPLPRRSGRDRARTRTVVLAGGPDSGQSVVRYRALAQTRERVEALGGVLRPDPVATHATTLTGLRGANAPLVVYDPPGSAFTRQESVDTLECLRRADGLVLVVDALALPSVRRSLGEGEREAVGRVPVSPQDPSHTVERVLHVVAALPARRRPRRIAVVLTKSQAVRRTRIGTDLPEAAGPGDAVRGWLERSGGGNLVRTVERFGGRVRYRTDGDPTAESSDDAAATPLGELLLWAAGIRVARRRLPRPAVRRRRTAAERLALRERRARAAEWRWRRIRYAVPGAVRRPLAALLAAGERRGRTRRTLLESARHSARRRADGWVPGGREGAAAGGTRTARGGLVTAHLAGLLALPLALSLLVAGALPPTWCFGLPEEYDAWRHPLTDSVHDVDLAAYTPGADWPRALATYSAPGTSPAMARDGHDGDVWSTKGSPNAEDQWVLHFGTPVRISRVDEEWRNTGPVSLVDYRVGTRWVSPPRGSRRFDLDDDHPGRLNKLSMVLKRPVEVTAVRVWVLHPRRGGNDRLRTVRVWGPSSSIVRLRPSSDGERLRVENAAARELAVDVRPPVLPTGWRAVPVGRAPREVGPHGTVGARWTIEPPENGAVARRGGPVAYAVRITEDGRTVTAWCRGVLTAAGKKNPAKDADARYRVVPTTC</sequence>
<evidence type="ECO:0000313" key="2">
    <source>
        <dbReference type="EMBL" id="MBL1099731.1"/>
    </source>
</evidence>
<feature type="transmembrane region" description="Helical" evidence="1">
    <location>
        <begin position="177"/>
        <end position="196"/>
    </location>
</feature>
<comment type="caution">
    <text evidence="2">The sequence shown here is derived from an EMBL/GenBank/DDBJ whole genome shotgun (WGS) entry which is preliminary data.</text>
</comment>
<reference evidence="2 3" key="1">
    <citation type="submission" date="2021-01" db="EMBL/GenBank/DDBJ databases">
        <title>WGS of actinomycetes isolated from Thailand.</title>
        <authorList>
            <person name="Thawai C."/>
        </authorList>
    </citation>
    <scope>NUCLEOTIDE SEQUENCE [LARGE SCALE GENOMIC DNA]</scope>
    <source>
        <strain evidence="2 3">CA1R205</strain>
    </source>
</reference>